<dbReference type="SUPFAM" id="SSF53271">
    <property type="entry name" value="PRTase-like"/>
    <property type="match status" value="1"/>
</dbReference>
<dbReference type="InterPro" id="IPR000836">
    <property type="entry name" value="PRTase_dom"/>
</dbReference>
<gene>
    <name evidence="2" type="ORF">HNQ01_002836</name>
</gene>
<comment type="caution">
    <text evidence="2">The sequence shown here is derived from an EMBL/GenBank/DDBJ whole genome shotgun (WGS) entry which is preliminary data.</text>
</comment>
<organism evidence="2 3">
    <name type="scientific">Sphaerotilus uruguayifluvii</name>
    <dbReference type="NCBI Taxonomy" id="2735897"/>
    <lineage>
        <taxon>Bacteria</taxon>
        <taxon>Pseudomonadati</taxon>
        <taxon>Pseudomonadota</taxon>
        <taxon>Betaproteobacteria</taxon>
        <taxon>Burkholderiales</taxon>
        <taxon>Sphaerotilaceae</taxon>
        <taxon>Sphaerotilus</taxon>
    </lineage>
</organism>
<evidence type="ECO:0000313" key="2">
    <source>
        <dbReference type="EMBL" id="NRT57087.1"/>
    </source>
</evidence>
<keyword evidence="3" id="KW-1185">Reference proteome</keyword>
<protein>
    <submittedName>
        <fullName evidence="2">ComF family protein</fullName>
    </submittedName>
</protein>
<comment type="similarity">
    <text evidence="1">Belongs to the ComF/GntX family.</text>
</comment>
<proteinExistence type="inferred from homology"/>
<dbReference type="PANTHER" id="PTHR47505">
    <property type="entry name" value="DNA UTILIZATION PROTEIN YHGH"/>
    <property type="match status" value="1"/>
</dbReference>
<evidence type="ECO:0000313" key="3">
    <source>
        <dbReference type="Proteomes" id="UP001516061"/>
    </source>
</evidence>
<dbReference type="PANTHER" id="PTHR47505:SF1">
    <property type="entry name" value="DNA UTILIZATION PROTEIN YHGH"/>
    <property type="match status" value="1"/>
</dbReference>
<dbReference type="RefSeq" id="WP_173806095.1">
    <property type="nucleotide sequence ID" value="NZ_JABSNM010000012.1"/>
</dbReference>
<evidence type="ECO:0000256" key="1">
    <source>
        <dbReference type="ARBA" id="ARBA00008007"/>
    </source>
</evidence>
<name>A0ABX2G6P8_9BURK</name>
<dbReference type="InterPro" id="IPR051910">
    <property type="entry name" value="ComF/GntX_DNA_util-trans"/>
</dbReference>
<dbReference type="EMBL" id="JABSNM010000012">
    <property type="protein sequence ID" value="NRT57087.1"/>
    <property type="molecule type" value="Genomic_DNA"/>
</dbReference>
<sequence length="256" mass="27961">MVAPVSGSASPLGLWSRLLRGLGSRCRVCARWQAEVLCADCRDRFARWRPRCRLCARALDEAPATVQIERLCRACRHEPPGFDAALAAVDYAEPWDRLIPLFKYAEGCELASPLAALLAGALQQSADEDRVGWPWPDWVVPVPLSAARLRERGYNQAWELARRVAPALGLHARADLVERLIDTPHQVGLALPARQHNLAGAFESTPAGRVELAGASVALVDDVLTTGATAAELARTLRRAGARAVQVWVVARTDRR</sequence>
<dbReference type="InterPro" id="IPR029057">
    <property type="entry name" value="PRTase-like"/>
</dbReference>
<reference evidence="2 3" key="1">
    <citation type="submission" date="2020-05" db="EMBL/GenBank/DDBJ databases">
        <title>Genomic Encyclopedia of Type Strains, Phase IV (KMG-V): Genome sequencing to study the core and pangenomes of soil and plant-associated prokaryotes.</title>
        <authorList>
            <person name="Whitman W."/>
        </authorList>
    </citation>
    <scope>NUCLEOTIDE SEQUENCE [LARGE SCALE GENOMIC DNA]</scope>
    <source>
        <strain evidence="2 3">C29</strain>
    </source>
</reference>
<accession>A0ABX2G6P8</accession>
<dbReference type="CDD" id="cd06223">
    <property type="entry name" value="PRTases_typeI"/>
    <property type="match status" value="1"/>
</dbReference>
<dbReference type="Proteomes" id="UP001516061">
    <property type="component" value="Unassembled WGS sequence"/>
</dbReference>
<dbReference type="Gene3D" id="3.40.50.2020">
    <property type="match status" value="1"/>
</dbReference>